<evidence type="ECO:0000256" key="1">
    <source>
        <dbReference type="SAM" id="Coils"/>
    </source>
</evidence>
<evidence type="ECO:0000313" key="3">
    <source>
        <dbReference type="Proteomes" id="UP001180020"/>
    </source>
</evidence>
<dbReference type="AlphaFoldDB" id="A0AAV9EBW5"/>
<feature type="coiled-coil region" evidence="1">
    <location>
        <begin position="29"/>
        <end position="67"/>
    </location>
</feature>
<organism evidence="2 3">
    <name type="scientific">Acorus calamus</name>
    <name type="common">Sweet flag</name>
    <dbReference type="NCBI Taxonomy" id="4465"/>
    <lineage>
        <taxon>Eukaryota</taxon>
        <taxon>Viridiplantae</taxon>
        <taxon>Streptophyta</taxon>
        <taxon>Embryophyta</taxon>
        <taxon>Tracheophyta</taxon>
        <taxon>Spermatophyta</taxon>
        <taxon>Magnoliopsida</taxon>
        <taxon>Liliopsida</taxon>
        <taxon>Acoraceae</taxon>
        <taxon>Acorus</taxon>
    </lineage>
</organism>
<name>A0AAV9EBW5_ACOCL</name>
<keyword evidence="1" id="KW-0175">Coiled coil</keyword>
<sequence>MSGVLGTRSRYVRGLGHGAKLMAPSRSTRAAMEAELNRRNEENRHLRSQLEELRDEMRKSRVAMEAKIMKRTEELRIQQERQMQEMFQSLAARFQVLGCSTTPQTWCPFGIDTSRSGPVSARGPGREARRRAWSKWVLTKVTEKLRSTRRWERSMRGMTWPSAG</sequence>
<accession>A0AAV9EBW5</accession>
<protein>
    <submittedName>
        <fullName evidence="2">Uncharacterized protein</fullName>
    </submittedName>
</protein>
<dbReference type="EMBL" id="JAUJYO010000009">
    <property type="protein sequence ID" value="KAK1309487.1"/>
    <property type="molecule type" value="Genomic_DNA"/>
</dbReference>
<reference evidence="2" key="1">
    <citation type="journal article" date="2023" name="Nat. Commun.">
        <title>Diploid and tetraploid genomes of Acorus and the evolution of monocots.</title>
        <authorList>
            <person name="Ma L."/>
            <person name="Liu K.W."/>
            <person name="Li Z."/>
            <person name="Hsiao Y.Y."/>
            <person name="Qi Y."/>
            <person name="Fu T."/>
            <person name="Tang G.D."/>
            <person name="Zhang D."/>
            <person name="Sun W.H."/>
            <person name="Liu D.K."/>
            <person name="Li Y."/>
            <person name="Chen G.Z."/>
            <person name="Liu X.D."/>
            <person name="Liao X.Y."/>
            <person name="Jiang Y.T."/>
            <person name="Yu X."/>
            <person name="Hao Y."/>
            <person name="Huang J."/>
            <person name="Zhao X.W."/>
            <person name="Ke S."/>
            <person name="Chen Y.Y."/>
            <person name="Wu W.L."/>
            <person name="Hsu J.L."/>
            <person name="Lin Y.F."/>
            <person name="Huang M.D."/>
            <person name="Li C.Y."/>
            <person name="Huang L."/>
            <person name="Wang Z.W."/>
            <person name="Zhao X."/>
            <person name="Zhong W.Y."/>
            <person name="Peng D.H."/>
            <person name="Ahmad S."/>
            <person name="Lan S."/>
            <person name="Zhang J.S."/>
            <person name="Tsai W.C."/>
            <person name="Van de Peer Y."/>
            <person name="Liu Z.J."/>
        </authorList>
    </citation>
    <scope>NUCLEOTIDE SEQUENCE</scope>
    <source>
        <strain evidence="2">CP</strain>
    </source>
</reference>
<gene>
    <name evidence="2" type="ORF">QJS10_CPA09g00792</name>
</gene>
<comment type="caution">
    <text evidence="2">The sequence shown here is derived from an EMBL/GenBank/DDBJ whole genome shotgun (WGS) entry which is preliminary data.</text>
</comment>
<dbReference type="Proteomes" id="UP001180020">
    <property type="component" value="Unassembled WGS sequence"/>
</dbReference>
<keyword evidence="3" id="KW-1185">Reference proteome</keyword>
<reference evidence="2" key="2">
    <citation type="submission" date="2023-06" db="EMBL/GenBank/DDBJ databases">
        <authorList>
            <person name="Ma L."/>
            <person name="Liu K.-W."/>
            <person name="Li Z."/>
            <person name="Hsiao Y.-Y."/>
            <person name="Qi Y."/>
            <person name="Fu T."/>
            <person name="Tang G."/>
            <person name="Zhang D."/>
            <person name="Sun W.-H."/>
            <person name="Liu D.-K."/>
            <person name="Li Y."/>
            <person name="Chen G.-Z."/>
            <person name="Liu X.-D."/>
            <person name="Liao X.-Y."/>
            <person name="Jiang Y.-T."/>
            <person name="Yu X."/>
            <person name="Hao Y."/>
            <person name="Huang J."/>
            <person name="Zhao X.-W."/>
            <person name="Ke S."/>
            <person name="Chen Y.-Y."/>
            <person name="Wu W.-L."/>
            <person name="Hsu J.-L."/>
            <person name="Lin Y.-F."/>
            <person name="Huang M.-D."/>
            <person name="Li C.-Y."/>
            <person name="Huang L."/>
            <person name="Wang Z.-W."/>
            <person name="Zhao X."/>
            <person name="Zhong W.-Y."/>
            <person name="Peng D.-H."/>
            <person name="Ahmad S."/>
            <person name="Lan S."/>
            <person name="Zhang J.-S."/>
            <person name="Tsai W.-C."/>
            <person name="Van De Peer Y."/>
            <person name="Liu Z.-J."/>
        </authorList>
    </citation>
    <scope>NUCLEOTIDE SEQUENCE</scope>
    <source>
        <strain evidence="2">CP</strain>
        <tissue evidence="2">Leaves</tissue>
    </source>
</reference>
<evidence type="ECO:0000313" key="2">
    <source>
        <dbReference type="EMBL" id="KAK1309487.1"/>
    </source>
</evidence>
<proteinExistence type="predicted"/>